<evidence type="ECO:0000256" key="1">
    <source>
        <dbReference type="SAM" id="MobiDB-lite"/>
    </source>
</evidence>
<dbReference type="PANTHER" id="PTHR43798">
    <property type="entry name" value="MONOACYLGLYCEROL LIPASE"/>
    <property type="match status" value="1"/>
</dbReference>
<protein>
    <submittedName>
        <fullName evidence="3">Alpha/beta hydrolase</fullName>
    </submittedName>
</protein>
<proteinExistence type="predicted"/>
<dbReference type="Gene3D" id="3.40.50.1820">
    <property type="entry name" value="alpha/beta hydrolase"/>
    <property type="match status" value="1"/>
</dbReference>
<comment type="caution">
    <text evidence="3">The sequence shown here is derived from an EMBL/GenBank/DDBJ whole genome shotgun (WGS) entry which is preliminary data.</text>
</comment>
<feature type="region of interest" description="Disordered" evidence="1">
    <location>
        <begin position="1"/>
        <end position="22"/>
    </location>
</feature>
<dbReference type="Pfam" id="PF00561">
    <property type="entry name" value="Abhydrolase_1"/>
    <property type="match status" value="1"/>
</dbReference>
<dbReference type="PANTHER" id="PTHR43798:SF33">
    <property type="entry name" value="HYDROLASE, PUTATIVE (AFU_ORTHOLOGUE AFUA_2G14860)-RELATED"/>
    <property type="match status" value="1"/>
</dbReference>
<evidence type="ECO:0000313" key="4">
    <source>
        <dbReference type="Proteomes" id="UP001500102"/>
    </source>
</evidence>
<gene>
    <name evidence="3" type="ORF">GCM10009825_33270</name>
</gene>
<dbReference type="RefSeq" id="WP_344367525.1">
    <property type="nucleotide sequence ID" value="NZ_BAAAQB010000041.1"/>
</dbReference>
<keyword evidence="4" id="KW-1185">Reference proteome</keyword>
<dbReference type="GO" id="GO:0016787">
    <property type="term" value="F:hydrolase activity"/>
    <property type="evidence" value="ECO:0007669"/>
    <property type="project" value="UniProtKB-KW"/>
</dbReference>
<evidence type="ECO:0000313" key="3">
    <source>
        <dbReference type="EMBL" id="GAA2143212.1"/>
    </source>
</evidence>
<keyword evidence="3" id="KW-0378">Hydrolase</keyword>
<dbReference type="EMBL" id="BAAAQB010000041">
    <property type="protein sequence ID" value="GAA2143212.1"/>
    <property type="molecule type" value="Genomic_DNA"/>
</dbReference>
<evidence type="ECO:0000259" key="2">
    <source>
        <dbReference type="Pfam" id="PF00561"/>
    </source>
</evidence>
<dbReference type="InterPro" id="IPR050266">
    <property type="entry name" value="AB_hydrolase_sf"/>
</dbReference>
<reference evidence="4" key="1">
    <citation type="journal article" date="2019" name="Int. J. Syst. Evol. Microbiol.">
        <title>The Global Catalogue of Microorganisms (GCM) 10K type strain sequencing project: providing services to taxonomists for standard genome sequencing and annotation.</title>
        <authorList>
            <consortium name="The Broad Institute Genomics Platform"/>
            <consortium name="The Broad Institute Genome Sequencing Center for Infectious Disease"/>
            <person name="Wu L."/>
            <person name="Ma J."/>
        </authorList>
    </citation>
    <scope>NUCLEOTIDE SEQUENCE [LARGE SCALE GENOMIC DNA]</scope>
    <source>
        <strain evidence="4">JCM 15921</strain>
    </source>
</reference>
<dbReference type="InterPro" id="IPR029058">
    <property type="entry name" value="AB_hydrolase_fold"/>
</dbReference>
<sequence length="343" mass="37340">MSLRLVRRTSSASDQPPRRRRGRPLRLAGVAALSLAGLLLASTSTNLLVEQVEKTNTVAYGRKVHINEGTINVTRTGDAGPTIVLLSGLGTPAPGLDFAPLIRELGGYQVIAVEGFGYGYSDMTARPRTIENITEELHEVLSTLGVRAPYTLIGHSIAGYSTLYYANKYPREVSAVIGIDPTVPAGKSSSTGTTAPAERAAADYSWAHIPSTLGVVRWATALGYGEPGGDSFTPAEREHIRQMTSWNFGNQAVTDETLRMGENATKLRDVRYPGNLPVLDFLSRDTMQQQPDWYAAHERQLANVTHHELVVLEGDHYLHWTQSKAMAKTITEFLGRSGVKQGL</sequence>
<accession>A0ABP5LBE2</accession>
<dbReference type="PRINTS" id="PR00111">
    <property type="entry name" value="ABHYDROLASE"/>
</dbReference>
<name>A0ABP5LBE2_9MICC</name>
<dbReference type="Proteomes" id="UP001500102">
    <property type="component" value="Unassembled WGS sequence"/>
</dbReference>
<dbReference type="InterPro" id="IPR000073">
    <property type="entry name" value="AB_hydrolase_1"/>
</dbReference>
<organism evidence="3 4">
    <name type="scientific">Arthrobacter humicola</name>
    <dbReference type="NCBI Taxonomy" id="409291"/>
    <lineage>
        <taxon>Bacteria</taxon>
        <taxon>Bacillati</taxon>
        <taxon>Actinomycetota</taxon>
        <taxon>Actinomycetes</taxon>
        <taxon>Micrococcales</taxon>
        <taxon>Micrococcaceae</taxon>
        <taxon>Arthrobacter</taxon>
    </lineage>
</organism>
<dbReference type="SUPFAM" id="SSF53474">
    <property type="entry name" value="alpha/beta-Hydrolases"/>
    <property type="match status" value="1"/>
</dbReference>
<feature type="domain" description="AB hydrolase-1" evidence="2">
    <location>
        <begin position="81"/>
        <end position="204"/>
    </location>
</feature>